<organism evidence="1 2">
    <name type="scientific">Copranaerobaculum intestinale</name>
    <dbReference type="NCBI Taxonomy" id="2692629"/>
    <lineage>
        <taxon>Bacteria</taxon>
        <taxon>Bacillati</taxon>
        <taxon>Bacillota</taxon>
        <taxon>Erysipelotrichia</taxon>
        <taxon>Erysipelotrichales</taxon>
        <taxon>Erysipelotrichaceae</taxon>
        <taxon>Copranaerobaculum</taxon>
    </lineage>
</organism>
<accession>A0A6N8UC98</accession>
<dbReference type="AlphaFoldDB" id="A0A6N8UC98"/>
<keyword evidence="2" id="KW-1185">Reference proteome</keyword>
<proteinExistence type="predicted"/>
<name>A0A6N8UC98_9FIRM</name>
<dbReference type="EMBL" id="WUUQ01000002">
    <property type="protein sequence ID" value="MXQ73277.1"/>
    <property type="molecule type" value="Genomic_DNA"/>
</dbReference>
<evidence type="ECO:0000313" key="2">
    <source>
        <dbReference type="Proteomes" id="UP000434036"/>
    </source>
</evidence>
<reference evidence="1 2" key="2">
    <citation type="submission" date="2020-01" db="EMBL/GenBank/DDBJ databases">
        <title>Clostridiaceae sp. nov. isolated from the gut of human by culturomics.</title>
        <authorList>
            <person name="Chang Y."/>
        </authorList>
    </citation>
    <scope>NUCLEOTIDE SEQUENCE [LARGE SCALE GENOMIC DNA]</scope>
    <source>
        <strain evidence="1 2">DONG20-135</strain>
    </source>
</reference>
<dbReference type="InterPro" id="IPR058231">
    <property type="entry name" value="MG284-like_C"/>
</dbReference>
<reference evidence="1 2" key="1">
    <citation type="submission" date="2019-12" db="EMBL/GenBank/DDBJ databases">
        <authorList>
            <person name="Yang R."/>
        </authorList>
    </citation>
    <scope>NUCLEOTIDE SEQUENCE [LARGE SCALE GENOMIC DNA]</scope>
    <source>
        <strain evidence="1 2">DONG20-135</strain>
    </source>
</reference>
<comment type="caution">
    <text evidence="1">The sequence shown here is derived from an EMBL/GenBank/DDBJ whole genome shotgun (WGS) entry which is preliminary data.</text>
</comment>
<evidence type="ECO:0000313" key="1">
    <source>
        <dbReference type="EMBL" id="MXQ73277.1"/>
    </source>
</evidence>
<dbReference type="NCBIfam" id="NF045770">
    <property type="entry name" value="MPN403_MG284_C"/>
    <property type="match status" value="1"/>
</dbReference>
<dbReference type="RefSeq" id="WP_160624739.1">
    <property type="nucleotide sequence ID" value="NZ_WUUQ01000002.1"/>
</dbReference>
<dbReference type="Proteomes" id="UP000434036">
    <property type="component" value="Unassembled WGS sequence"/>
</dbReference>
<sequence length="107" mass="12856">MLTRNLNEKDRHQLMLYLGRMYRSSALKNKRHSMYEIHEDTAQYINLEVAYEFDQILSGMEPFEQEILRNDYLLPKAAGWWKNKYAKAAYLQHKRSAITTFLDCLYT</sequence>
<protein>
    <submittedName>
        <fullName evidence="1">Uncharacterized protein</fullName>
    </submittedName>
</protein>
<gene>
    <name evidence="1" type="ORF">GSF08_04915</name>
</gene>